<gene>
    <name evidence="2" type="ORF">STRUR_2090</name>
</gene>
<keyword evidence="3" id="KW-1185">Reference proteome</keyword>
<sequence>MQITFYDKNMIETATADNQLLNAIKIKKASLSSYFEEATHYVEFEFSKETGEWWGIKENGYLAFRFRGKFYRFNIVKFKEDVKTNSISILGDYFNLEMLNENCLAYEKQPSRTIVQHLVAMEILPYANFEIGVNELASSSRVVEYTGEEMKYKRLISLINNFDGECQFEIRQKRNGEFDKLILNIYKANDGEKIQGVGRNRRDLELNIDNTNNISRSVDSTTIRTAIEPTGKDGLRLGNSGKTWRNNDGRVEFEQKDGRIYAVIAAEETTRVLSNDKWLVWKQNFDTDSLDKLESESYKWIKNNCYAKETIEVAGSFDVEIGDTVILNHKGVGRYGLLGTLRVVKIVWDLLTEENEVSFANFKRLSSKISAQGLALQESIETPASYDITFNTTAGQVFKNNTGASIVSFNFKKNGLDAAVIGQRWYNGTQLLSNGLEVTIKPDMLTDGKLNLRLEVDVTDAITFSKELTFINVSDGEKGNGIESGKVTYGKTTSISTQPVNWSDSRPAVGQGEVLWSKTTLSYTDKNVPDTIDIKYTYQGKDGALDEEQYNAIVAKNVSQDELISQVKSTADAAKDTASVALSNIVSESKKLTDQMSALSKTEGEHYSATSQQLTQIDGTVKGLQTDYTALVNKDNEITQTLTNYKQTIDQNTAHIAENKQSVDGTISSLQTQVTQNKNDIATKASQLTVNNLSGRMSSAETTITQNANEISTRLSQTNIESLITSKATVITDNKVKETSDSFSREITRVEGLVDGIFSGNRNLLVNTKSMDNIPYTSANKTSETYMGGSVVSALGQSGSYKDAFRQKMSIVPDELEYIVSFYAKSTAVSHNVTCYFYAPNTTIKSVSSQGVVNDRPTGSDGSINISLTNEWKRYWIKWTLRAPKDDTEKIPKEVIVGRNWDSVNSVSIALPALYAGNLNTEWSQAPEDLKAVTDGLTIKYNTVKDTVDSHTQQIGQQGISLTTTIQRVDSIQSSVSSIDGRLSTVTQTADGLVTTVQNLSVGGNNLLLNADFELLENKTSFTVGGVTYSQGPKYWSTYNGGIPNPVTSFHSYSGSFAGRNNVVIFNESDGSRNWKAINQSIGKTIMSDFPDSTDDFILSFDAYADLSGAKLFGGFYYVNKLTGTANFHAGQFTVNLITSGSWNRYSVKVPFNKDNCDFSKTFSFLIYGYGFSSNAILALDNVKLETGTISSAFSKSKKELDDQISSIQTTVTQTSNSWAVKNLTSNGSILSQINLTDGTVKIDGKYVKITGQTLIDNGIITNAMIKDLTADKIIGGTIDANKISVINLNASNITSGQISGGLIKGGVLTALNGAMSIDLNNGTTEMYNDNPAIRRVTADLPNQFIKFSTGTQPNDNNYRIIGSGTKSNLTAAITSIGTNRLRTENNLDGGFTGINIYAGGSGTGDSVVDRIEISSDILKIAHSANSSDRGWVFENINGLNNQYVFRPNTTYQDTYKAMIGTSLNPVDEMYINEMYIKGQRLGYILKDIANRIGNVGSWAAVIS</sequence>
<dbReference type="eggNOG" id="COG4926">
    <property type="taxonomic scope" value="Bacteria"/>
</dbReference>
<comment type="caution">
    <text evidence="2">The sequence shown here is derived from an EMBL/GenBank/DDBJ whole genome shotgun (WGS) entry which is preliminary data.</text>
</comment>
<dbReference type="RefSeq" id="WP_006738499.1">
    <property type="nucleotide sequence ID" value="NZ_AEUZ02000001.1"/>
</dbReference>
<evidence type="ECO:0000313" key="2">
    <source>
        <dbReference type="EMBL" id="EHJ55706.1"/>
    </source>
</evidence>
<feature type="domain" description="Gp58-like" evidence="1">
    <location>
        <begin position="1186"/>
        <end position="1427"/>
    </location>
</feature>
<dbReference type="Pfam" id="PF07902">
    <property type="entry name" value="Gp58"/>
    <property type="match status" value="1"/>
</dbReference>
<dbReference type="EMBL" id="AEUZ02000001">
    <property type="protein sequence ID" value="EHJ55706.1"/>
    <property type="molecule type" value="Genomic_DNA"/>
</dbReference>
<dbReference type="Proteomes" id="UP000005388">
    <property type="component" value="Unassembled WGS sequence"/>
</dbReference>
<dbReference type="STRING" id="764291.STRUR_2090"/>
<name>G5KEN1_9STRE</name>
<accession>G5KEN1</accession>
<evidence type="ECO:0000313" key="3">
    <source>
        <dbReference type="Proteomes" id="UP000005388"/>
    </source>
</evidence>
<dbReference type="InterPro" id="IPR012892">
    <property type="entry name" value="Gp58"/>
</dbReference>
<reference evidence="2 3" key="1">
    <citation type="journal article" date="2014" name="Int. J. Syst. Evol. Microbiol.">
        <title>Phylogenomics and the dynamic genome evolution of the genus Streptococcus.</title>
        <authorList>
            <consortium name="The Broad Institute Genome Sequencing Platform"/>
            <person name="Richards V.P."/>
            <person name="Palmer S.R."/>
            <person name="Pavinski Bitar P.D."/>
            <person name="Qin X."/>
            <person name="Weinstock G.M."/>
            <person name="Highlander S.K."/>
            <person name="Town C.D."/>
            <person name="Burne R.A."/>
            <person name="Stanhope M.J."/>
        </authorList>
    </citation>
    <scope>NUCLEOTIDE SEQUENCE [LARGE SCALE GENOMIC DNA]</scope>
    <source>
        <strain evidence="2 3">2285-97</strain>
    </source>
</reference>
<proteinExistence type="predicted"/>
<organism evidence="2 3">
    <name type="scientific">Streptococcus urinalis 2285-97</name>
    <dbReference type="NCBI Taxonomy" id="764291"/>
    <lineage>
        <taxon>Bacteria</taxon>
        <taxon>Bacillati</taxon>
        <taxon>Bacillota</taxon>
        <taxon>Bacilli</taxon>
        <taxon>Lactobacillales</taxon>
        <taxon>Streptococcaceae</taxon>
        <taxon>Streptococcus</taxon>
    </lineage>
</organism>
<evidence type="ECO:0000259" key="1">
    <source>
        <dbReference type="Pfam" id="PF07902"/>
    </source>
</evidence>
<protein>
    <submittedName>
        <fullName evidence="2">Gp58-like domain protein</fullName>
    </submittedName>
</protein>